<dbReference type="InterPro" id="IPR036185">
    <property type="entry name" value="DNA_heli_DnaB-like_N_sf"/>
</dbReference>
<dbReference type="Gene3D" id="1.10.860.10">
    <property type="entry name" value="DNAb Helicase, Chain A"/>
    <property type="match status" value="1"/>
</dbReference>
<dbReference type="InterPro" id="IPR007693">
    <property type="entry name" value="DNA_helicase_DnaB-like_N"/>
</dbReference>
<evidence type="ECO:0000256" key="5">
    <source>
        <dbReference type="ARBA" id="ARBA00022801"/>
    </source>
</evidence>
<dbReference type="PANTHER" id="PTHR30153">
    <property type="entry name" value="REPLICATIVE DNA HELICASE DNAB"/>
    <property type="match status" value="1"/>
</dbReference>
<proteinExistence type="inferred from homology"/>
<sequence>MNVVTAIRPETGHYSMEGEQQLLGALLMNDRLVPAVMRTGGAELFHHPLHAEIYDLIEARANRGDLVSPVTIKADLHGSRDLEEIGGPAYLVRMASNSLPPAFAVDMAKHLAELARKRALATAISQAQTSLLRGDIPATEIAHGLEREILAAEFTTEADRPVSMIAAVREAMAMAIEAYQGTNTDLVRFGIPALDDIIPGLYPGELTLLGGRPAMGKSAVALTMALNAARAGHGVAIASLEMTPAAMAQRALSEASAQYGCAVPYVDMRTGIMSEDQVRGLVENAEAVGNLPITFLSRAHANVEALSMAVRQIARANPKFRLLIVDYAQLLKSSRGRSRYEQVTEISIALKGIAMSLNIPVVALSQLSREVDKREDKRPILSDLRESGQLEQDADSVLFCYRPEYYLAQEEPEPSDQDEYADWLLDMEAARGKLEIGVAKQRMGQTGTARCRCALSTNTVWSE</sequence>
<dbReference type="Proteomes" id="UP001216899">
    <property type="component" value="Chromosome"/>
</dbReference>
<comment type="catalytic activity">
    <reaction evidence="11">
        <text>ATP + H2O = ADP + phosphate + H(+)</text>
        <dbReference type="Rhea" id="RHEA:13065"/>
        <dbReference type="ChEBI" id="CHEBI:15377"/>
        <dbReference type="ChEBI" id="CHEBI:15378"/>
        <dbReference type="ChEBI" id="CHEBI:30616"/>
        <dbReference type="ChEBI" id="CHEBI:43474"/>
        <dbReference type="ChEBI" id="CHEBI:456216"/>
        <dbReference type="EC" id="5.6.2.3"/>
    </reaction>
</comment>
<evidence type="ECO:0000256" key="3">
    <source>
        <dbReference type="ARBA" id="ARBA00022705"/>
    </source>
</evidence>
<comment type="similarity">
    <text evidence="1">Belongs to the helicase family. DnaB subfamily.</text>
</comment>
<evidence type="ECO:0000313" key="14">
    <source>
        <dbReference type="Proteomes" id="UP001216899"/>
    </source>
</evidence>
<evidence type="ECO:0000256" key="11">
    <source>
        <dbReference type="ARBA" id="ARBA00048954"/>
    </source>
</evidence>
<keyword evidence="9" id="KW-0413">Isomerase</keyword>
<keyword evidence="8" id="KW-0238">DNA-binding</keyword>
<accession>A0ABY7US06</accession>
<protein>
    <recommendedName>
        <fullName evidence="10">DNA 5'-3' helicase</fullName>
        <ecNumber evidence="10">5.6.2.3</ecNumber>
    </recommendedName>
</protein>
<dbReference type="InterPro" id="IPR007694">
    <property type="entry name" value="DNA_helicase_DnaB-like_C"/>
</dbReference>
<keyword evidence="5" id="KW-0378">Hydrolase</keyword>
<gene>
    <name evidence="13" type="ORF">PRL19_10090</name>
</gene>
<reference evidence="13 14" key="1">
    <citation type="submission" date="2023-02" db="EMBL/GenBank/DDBJ databases">
        <title>Whole genome sequenc of Paracoccus marcusii MBLB0836.</title>
        <authorList>
            <person name="Seo M.-J."/>
            <person name="Cho E.-S."/>
            <person name="Hwang C.Y."/>
        </authorList>
    </citation>
    <scope>NUCLEOTIDE SEQUENCE [LARGE SCALE GENOMIC DNA]</scope>
    <source>
        <strain evidence="13 14">MBLB0836</strain>
    </source>
</reference>
<dbReference type="PANTHER" id="PTHR30153:SF2">
    <property type="entry name" value="REPLICATIVE DNA HELICASE"/>
    <property type="match status" value="1"/>
</dbReference>
<evidence type="ECO:0000256" key="8">
    <source>
        <dbReference type="ARBA" id="ARBA00023125"/>
    </source>
</evidence>
<dbReference type="SUPFAM" id="SSF52540">
    <property type="entry name" value="P-loop containing nucleoside triphosphate hydrolases"/>
    <property type="match status" value="1"/>
</dbReference>
<evidence type="ECO:0000256" key="9">
    <source>
        <dbReference type="ARBA" id="ARBA00023235"/>
    </source>
</evidence>
<keyword evidence="7" id="KW-0067">ATP-binding</keyword>
<evidence type="ECO:0000313" key="13">
    <source>
        <dbReference type="EMBL" id="WDA11649.1"/>
    </source>
</evidence>
<dbReference type="EC" id="5.6.2.3" evidence="10"/>
<dbReference type="RefSeq" id="WP_273742856.1">
    <property type="nucleotide sequence ID" value="NZ_CP117466.1"/>
</dbReference>
<dbReference type="PROSITE" id="PS51199">
    <property type="entry name" value="SF4_HELICASE"/>
    <property type="match status" value="1"/>
</dbReference>
<dbReference type="EMBL" id="CP117466">
    <property type="protein sequence ID" value="WDA11649.1"/>
    <property type="molecule type" value="Genomic_DNA"/>
</dbReference>
<evidence type="ECO:0000256" key="4">
    <source>
        <dbReference type="ARBA" id="ARBA00022741"/>
    </source>
</evidence>
<keyword evidence="6" id="KW-0347">Helicase</keyword>
<dbReference type="InterPro" id="IPR027417">
    <property type="entry name" value="P-loop_NTPase"/>
</dbReference>
<evidence type="ECO:0000256" key="7">
    <source>
        <dbReference type="ARBA" id="ARBA00022840"/>
    </source>
</evidence>
<evidence type="ECO:0000256" key="10">
    <source>
        <dbReference type="ARBA" id="ARBA00044969"/>
    </source>
</evidence>
<keyword evidence="3" id="KW-0235">DNA replication</keyword>
<organism evidence="13 14">
    <name type="scientific">Paracoccus marcusii</name>
    <dbReference type="NCBI Taxonomy" id="59779"/>
    <lineage>
        <taxon>Bacteria</taxon>
        <taxon>Pseudomonadati</taxon>
        <taxon>Pseudomonadota</taxon>
        <taxon>Alphaproteobacteria</taxon>
        <taxon>Rhodobacterales</taxon>
        <taxon>Paracoccaceae</taxon>
        <taxon>Paracoccus</taxon>
    </lineage>
</organism>
<evidence type="ECO:0000256" key="1">
    <source>
        <dbReference type="ARBA" id="ARBA00008428"/>
    </source>
</evidence>
<dbReference type="Pfam" id="PF00772">
    <property type="entry name" value="DnaB"/>
    <property type="match status" value="1"/>
</dbReference>
<evidence type="ECO:0000256" key="2">
    <source>
        <dbReference type="ARBA" id="ARBA00022515"/>
    </source>
</evidence>
<dbReference type="Pfam" id="PF03796">
    <property type="entry name" value="DnaB_C"/>
    <property type="match status" value="1"/>
</dbReference>
<keyword evidence="14" id="KW-1185">Reference proteome</keyword>
<keyword evidence="2" id="KW-0639">Primosome</keyword>
<dbReference type="InterPro" id="IPR016136">
    <property type="entry name" value="DNA_helicase_N/primase_C"/>
</dbReference>
<keyword evidence="4" id="KW-0547">Nucleotide-binding</keyword>
<feature type="domain" description="SF4 helicase" evidence="12">
    <location>
        <begin position="180"/>
        <end position="463"/>
    </location>
</feature>
<dbReference type="SUPFAM" id="SSF48024">
    <property type="entry name" value="N-terminal domain of DnaB helicase"/>
    <property type="match status" value="1"/>
</dbReference>
<evidence type="ECO:0000256" key="6">
    <source>
        <dbReference type="ARBA" id="ARBA00022806"/>
    </source>
</evidence>
<evidence type="ECO:0000259" key="12">
    <source>
        <dbReference type="PROSITE" id="PS51199"/>
    </source>
</evidence>
<dbReference type="Gene3D" id="3.40.50.300">
    <property type="entry name" value="P-loop containing nucleotide triphosphate hydrolases"/>
    <property type="match status" value="1"/>
</dbReference>
<name>A0ABY7US06_9RHOB</name>